<comment type="caution">
    <text evidence="17">The sequence shown here is derived from an EMBL/GenBank/DDBJ whole genome shotgun (WGS) entry which is preliminary data.</text>
</comment>
<evidence type="ECO:0000256" key="2">
    <source>
        <dbReference type="ARBA" id="ARBA00004613"/>
    </source>
</evidence>
<keyword evidence="18" id="KW-1185">Reference proteome</keyword>
<dbReference type="Proteomes" id="UP001215598">
    <property type="component" value="Unassembled WGS sequence"/>
</dbReference>
<evidence type="ECO:0000313" key="17">
    <source>
        <dbReference type="EMBL" id="KAJ7720821.1"/>
    </source>
</evidence>
<accession>A0AAD7HHF6</accession>
<name>A0AAD7HHF6_9AGAR</name>
<evidence type="ECO:0000256" key="12">
    <source>
        <dbReference type="ARBA" id="ARBA00023180"/>
    </source>
</evidence>
<comment type="subcellular location">
    <subcellularLocation>
        <location evidence="1">Cell membrane</location>
        <topology evidence="1">Lipid-anchor</topology>
        <topology evidence="1">GPI-anchor</topology>
    </subcellularLocation>
    <subcellularLocation>
        <location evidence="2">Secreted</location>
    </subcellularLocation>
</comment>
<protein>
    <recommendedName>
        <fullName evidence="16">CFEM domain-containing protein</fullName>
    </recommendedName>
</protein>
<keyword evidence="7" id="KW-0479">Metal-binding</keyword>
<dbReference type="AlphaFoldDB" id="A0AAD7HHF6"/>
<feature type="chain" id="PRO_5041923725" description="CFEM domain-containing protein" evidence="15">
    <location>
        <begin position="19"/>
        <end position="175"/>
    </location>
</feature>
<keyword evidence="9" id="KW-0408">Iron</keyword>
<evidence type="ECO:0000256" key="9">
    <source>
        <dbReference type="ARBA" id="ARBA00023004"/>
    </source>
</evidence>
<dbReference type="Pfam" id="PF05730">
    <property type="entry name" value="CFEM"/>
    <property type="match status" value="1"/>
</dbReference>
<evidence type="ECO:0000256" key="1">
    <source>
        <dbReference type="ARBA" id="ARBA00004609"/>
    </source>
</evidence>
<keyword evidence="5" id="KW-0964">Secreted</keyword>
<evidence type="ECO:0000256" key="13">
    <source>
        <dbReference type="ARBA" id="ARBA00023288"/>
    </source>
</evidence>
<keyword evidence="4" id="KW-1003">Cell membrane</keyword>
<evidence type="ECO:0000256" key="3">
    <source>
        <dbReference type="ARBA" id="ARBA00010031"/>
    </source>
</evidence>
<dbReference type="PROSITE" id="PS52012">
    <property type="entry name" value="CFEM"/>
    <property type="match status" value="1"/>
</dbReference>
<dbReference type="PANTHER" id="PTHR37928">
    <property type="entry name" value="CFEM DOMAIN PROTEIN (AFU_ORTHOLOGUE AFUA_6G14090)"/>
    <property type="match status" value="1"/>
</dbReference>
<evidence type="ECO:0000313" key="18">
    <source>
        <dbReference type="Proteomes" id="UP001215598"/>
    </source>
</evidence>
<dbReference type="GO" id="GO:0005576">
    <property type="term" value="C:extracellular region"/>
    <property type="evidence" value="ECO:0007669"/>
    <property type="project" value="UniProtKB-SubCell"/>
</dbReference>
<organism evidence="17 18">
    <name type="scientific">Mycena metata</name>
    <dbReference type="NCBI Taxonomy" id="1033252"/>
    <lineage>
        <taxon>Eukaryota</taxon>
        <taxon>Fungi</taxon>
        <taxon>Dikarya</taxon>
        <taxon>Basidiomycota</taxon>
        <taxon>Agaricomycotina</taxon>
        <taxon>Agaricomycetes</taxon>
        <taxon>Agaricomycetidae</taxon>
        <taxon>Agaricales</taxon>
        <taxon>Marasmiineae</taxon>
        <taxon>Mycenaceae</taxon>
        <taxon>Mycena</taxon>
    </lineage>
</organism>
<feature type="signal peptide" evidence="15">
    <location>
        <begin position="1"/>
        <end position="18"/>
    </location>
</feature>
<feature type="domain" description="CFEM" evidence="16">
    <location>
        <begin position="1"/>
        <end position="111"/>
    </location>
</feature>
<keyword evidence="12" id="KW-0325">Glycoprotein</keyword>
<feature type="region of interest" description="Disordered" evidence="14">
    <location>
        <begin position="109"/>
        <end position="152"/>
    </location>
</feature>
<evidence type="ECO:0000256" key="14">
    <source>
        <dbReference type="SAM" id="MobiDB-lite"/>
    </source>
</evidence>
<dbReference type="PANTHER" id="PTHR37928:SF2">
    <property type="entry name" value="GPI ANCHORED CFEM DOMAIN PROTEIN (AFU_ORTHOLOGUE AFUA_6G10580)"/>
    <property type="match status" value="1"/>
</dbReference>
<dbReference type="InterPro" id="IPR008427">
    <property type="entry name" value="Extracellular_membr_CFEM_dom"/>
</dbReference>
<evidence type="ECO:0000256" key="10">
    <source>
        <dbReference type="ARBA" id="ARBA00023136"/>
    </source>
</evidence>
<evidence type="ECO:0000256" key="15">
    <source>
        <dbReference type="SAM" id="SignalP"/>
    </source>
</evidence>
<keyword evidence="8 15" id="KW-0732">Signal</keyword>
<keyword evidence="10" id="KW-0472">Membrane</keyword>
<evidence type="ECO:0000256" key="11">
    <source>
        <dbReference type="ARBA" id="ARBA00023157"/>
    </source>
</evidence>
<dbReference type="EMBL" id="JARKIB010000236">
    <property type="protein sequence ID" value="KAJ7720821.1"/>
    <property type="molecule type" value="Genomic_DNA"/>
</dbReference>
<dbReference type="GO" id="GO:0005886">
    <property type="term" value="C:plasma membrane"/>
    <property type="evidence" value="ECO:0007669"/>
    <property type="project" value="UniProtKB-SubCell"/>
</dbReference>
<evidence type="ECO:0000256" key="4">
    <source>
        <dbReference type="ARBA" id="ARBA00022475"/>
    </source>
</evidence>
<evidence type="ECO:0000259" key="16">
    <source>
        <dbReference type="PROSITE" id="PS52012"/>
    </source>
</evidence>
<keyword evidence="13" id="KW-0449">Lipoprotein</keyword>
<evidence type="ECO:0000256" key="6">
    <source>
        <dbReference type="ARBA" id="ARBA00022617"/>
    </source>
</evidence>
<keyword evidence="11" id="KW-1015">Disulfide bond</keyword>
<evidence type="ECO:0000256" key="5">
    <source>
        <dbReference type="ARBA" id="ARBA00022525"/>
    </source>
</evidence>
<dbReference type="InterPro" id="IPR051735">
    <property type="entry name" value="CFEM_domain"/>
</dbReference>
<dbReference type="GO" id="GO:0046872">
    <property type="term" value="F:metal ion binding"/>
    <property type="evidence" value="ECO:0007669"/>
    <property type="project" value="UniProtKB-KW"/>
</dbReference>
<proteinExistence type="inferred from homology"/>
<keyword evidence="6" id="KW-0349">Heme</keyword>
<evidence type="ECO:0000256" key="7">
    <source>
        <dbReference type="ARBA" id="ARBA00022723"/>
    </source>
</evidence>
<reference evidence="17" key="1">
    <citation type="submission" date="2023-03" db="EMBL/GenBank/DDBJ databases">
        <title>Massive genome expansion in bonnet fungi (Mycena s.s.) driven by repeated elements and novel gene families across ecological guilds.</title>
        <authorList>
            <consortium name="Lawrence Berkeley National Laboratory"/>
            <person name="Harder C.B."/>
            <person name="Miyauchi S."/>
            <person name="Viragh M."/>
            <person name="Kuo A."/>
            <person name="Thoen E."/>
            <person name="Andreopoulos B."/>
            <person name="Lu D."/>
            <person name="Skrede I."/>
            <person name="Drula E."/>
            <person name="Henrissat B."/>
            <person name="Morin E."/>
            <person name="Kohler A."/>
            <person name="Barry K."/>
            <person name="LaButti K."/>
            <person name="Morin E."/>
            <person name="Salamov A."/>
            <person name="Lipzen A."/>
            <person name="Mereny Z."/>
            <person name="Hegedus B."/>
            <person name="Baldrian P."/>
            <person name="Stursova M."/>
            <person name="Weitz H."/>
            <person name="Taylor A."/>
            <person name="Grigoriev I.V."/>
            <person name="Nagy L.G."/>
            <person name="Martin F."/>
            <person name="Kauserud H."/>
        </authorList>
    </citation>
    <scope>NUCLEOTIDE SEQUENCE</scope>
    <source>
        <strain evidence="17">CBHHK182m</strain>
    </source>
</reference>
<gene>
    <name evidence="17" type="ORF">B0H16DRAFT_1738654</name>
</gene>
<sequence length="175" mass="16534">MRFSIVATLSLFAASASASILSVRQFPACSNNCFAHPNLGACQAGENSCLCKDNTFVTTMFQCIQAACTGADLANAIADAASLCAAAGVVLPSASAAEVAATASLSASGSSATQTAPSSASTAGNNSASGASSSGTGASTSAPAGPSAPPSGALSTTANTAFLGLAAIGALALAF</sequence>
<comment type="similarity">
    <text evidence="3">Belongs to the RBT5 family.</text>
</comment>
<evidence type="ECO:0000256" key="8">
    <source>
        <dbReference type="ARBA" id="ARBA00022729"/>
    </source>
</evidence>